<gene>
    <name evidence="1" type="primary">NOA1</name>
    <name evidence="1" type="ORF">BGZ65_011868</name>
</gene>
<dbReference type="PANTHER" id="PTHR46406">
    <property type="entry name" value="NITRIC OXIDE-ASSOCIATED PROTEIN 1"/>
    <property type="match status" value="1"/>
</dbReference>
<evidence type="ECO:0000313" key="1">
    <source>
        <dbReference type="EMBL" id="KAF9960670.1"/>
    </source>
</evidence>
<protein>
    <submittedName>
        <fullName evidence="1">Nitric oxide associated protein 1</fullName>
    </submittedName>
</protein>
<dbReference type="Proteomes" id="UP000749646">
    <property type="component" value="Unassembled WGS sequence"/>
</dbReference>
<organism evidence="1 2">
    <name type="scientific">Modicella reniformis</name>
    <dbReference type="NCBI Taxonomy" id="1440133"/>
    <lineage>
        <taxon>Eukaryota</taxon>
        <taxon>Fungi</taxon>
        <taxon>Fungi incertae sedis</taxon>
        <taxon>Mucoromycota</taxon>
        <taxon>Mortierellomycotina</taxon>
        <taxon>Mortierellomycetes</taxon>
        <taxon>Mortierellales</taxon>
        <taxon>Mortierellaceae</taxon>
        <taxon>Modicella</taxon>
    </lineage>
</organism>
<evidence type="ECO:0000313" key="2">
    <source>
        <dbReference type="Proteomes" id="UP000749646"/>
    </source>
</evidence>
<dbReference type="PANTHER" id="PTHR46406:SF1">
    <property type="entry name" value="NITRIC OXIDE-ASSOCIATED PROTEIN 1"/>
    <property type="match status" value="1"/>
</dbReference>
<dbReference type="InterPro" id="IPR052807">
    <property type="entry name" value="Mito_transl_resp_regulator"/>
</dbReference>
<reference evidence="1" key="1">
    <citation type="journal article" date="2020" name="Fungal Divers.">
        <title>Resolving the Mortierellaceae phylogeny through synthesis of multi-gene phylogenetics and phylogenomics.</title>
        <authorList>
            <person name="Vandepol N."/>
            <person name="Liber J."/>
            <person name="Desiro A."/>
            <person name="Na H."/>
            <person name="Kennedy M."/>
            <person name="Barry K."/>
            <person name="Grigoriev I.V."/>
            <person name="Miller A.N."/>
            <person name="O'Donnell K."/>
            <person name="Stajich J.E."/>
            <person name="Bonito G."/>
        </authorList>
    </citation>
    <scope>NUCLEOTIDE SEQUENCE</scope>
    <source>
        <strain evidence="1">MES-2147</strain>
    </source>
</reference>
<accession>A0A9P6J3J1</accession>
<name>A0A9P6J3J1_9FUNG</name>
<sequence>MDLVDFPLSLPHLVVDELLRAVKSKRRPGTGVYNLHLPTPILIVGNKFDLMPAGTQKEDTRQRIEDYLIKHKLSRNVQGIHLVSAKHPSGDEILQLINHIVRLWPRACKGSVVIVGAENVGKNDREKQTRQKKLNILLGSKSAFSDTKGSETEEIDLTIPALQKDRGVKKYNEFNVTVSNMPGTTLGRVKVPLSVLSRFMKADYKEVGKKWIVDTPGIRNSQGQISDWLTLEELKVSLPTKKLKPMSFTLEEGKSFFLGGLVRIDCISIESDASGTMGHHQRGSNPQPKITVFSSLPLHKTSMVNADKFMKQTMLGQLTVLQPPFGSPERLSVFPGLAHAFDRDLVIVNDPLYTASSQNLRTTAYTTAYMDPFVKLDARKDDNPRRNPIPSFNPRKKQEADLQLNGRLGICDLVFSGIGWVMISGKFQGPDQPVTLRVWTPKGQGAIVRDVCLLPEWATNPIEKTAGGIRQKQKIFQELPSESSSSELLMDI</sequence>
<dbReference type="SUPFAM" id="SSF52540">
    <property type="entry name" value="P-loop containing nucleoside triphosphate hydrolases"/>
    <property type="match status" value="1"/>
</dbReference>
<dbReference type="AlphaFoldDB" id="A0A9P6J3J1"/>
<dbReference type="Gene3D" id="3.40.50.300">
    <property type="entry name" value="P-loop containing nucleotide triphosphate hydrolases"/>
    <property type="match status" value="1"/>
</dbReference>
<keyword evidence="2" id="KW-1185">Reference proteome</keyword>
<dbReference type="OrthoDB" id="1696305at2759"/>
<dbReference type="InterPro" id="IPR027417">
    <property type="entry name" value="P-loop_NTPase"/>
</dbReference>
<comment type="caution">
    <text evidence="1">The sequence shown here is derived from an EMBL/GenBank/DDBJ whole genome shotgun (WGS) entry which is preliminary data.</text>
</comment>
<proteinExistence type="predicted"/>
<dbReference type="EMBL" id="JAAAHW010006447">
    <property type="protein sequence ID" value="KAF9960670.1"/>
    <property type="molecule type" value="Genomic_DNA"/>
</dbReference>